<keyword evidence="2 7" id="KW-0812">Transmembrane</keyword>
<evidence type="ECO:0000313" key="11">
    <source>
        <dbReference type="Proteomes" id="UP000275749"/>
    </source>
</evidence>
<evidence type="ECO:0000256" key="4">
    <source>
        <dbReference type="ARBA" id="ARBA00022840"/>
    </source>
</evidence>
<dbReference type="PROSITE" id="PS50929">
    <property type="entry name" value="ABC_TM1F"/>
    <property type="match status" value="1"/>
</dbReference>
<dbReference type="SMART" id="SM00382">
    <property type="entry name" value="AAA"/>
    <property type="match status" value="1"/>
</dbReference>
<dbReference type="InterPro" id="IPR003439">
    <property type="entry name" value="ABC_transporter-like_ATP-bd"/>
</dbReference>
<feature type="domain" description="ABC transmembrane type-1" evidence="9">
    <location>
        <begin position="53"/>
        <end position="332"/>
    </location>
</feature>
<dbReference type="Gene3D" id="1.20.1560.10">
    <property type="entry name" value="ABC transporter type 1, transmembrane domain"/>
    <property type="match status" value="1"/>
</dbReference>
<dbReference type="CDD" id="cd03228">
    <property type="entry name" value="ABCC_MRP_Like"/>
    <property type="match status" value="1"/>
</dbReference>
<dbReference type="RefSeq" id="WP_094764263.1">
    <property type="nucleotide sequence ID" value="NZ_RKHG01000001.1"/>
</dbReference>
<evidence type="ECO:0000259" key="9">
    <source>
        <dbReference type="PROSITE" id="PS50929"/>
    </source>
</evidence>
<dbReference type="PROSITE" id="PS00211">
    <property type="entry name" value="ABC_TRANSPORTER_1"/>
    <property type="match status" value="1"/>
</dbReference>
<proteinExistence type="predicted"/>
<gene>
    <name evidence="10" type="ORF">EDD41_2033</name>
</gene>
<dbReference type="AlphaFoldDB" id="A0A3N1ZXB7"/>
<dbReference type="PANTHER" id="PTHR43394:SF1">
    <property type="entry name" value="ATP-BINDING CASSETTE SUB-FAMILY B MEMBER 10, MITOCHONDRIAL"/>
    <property type="match status" value="1"/>
</dbReference>
<comment type="caution">
    <text evidence="10">The sequence shown here is derived from an EMBL/GenBank/DDBJ whole genome shotgun (WGS) entry which is preliminary data.</text>
</comment>
<feature type="domain" description="ABC transporter" evidence="8">
    <location>
        <begin position="413"/>
        <end position="649"/>
    </location>
</feature>
<dbReference type="EMBL" id="RKHG01000001">
    <property type="protein sequence ID" value="ROR54802.1"/>
    <property type="molecule type" value="Genomic_DNA"/>
</dbReference>
<dbReference type="InterPro" id="IPR017871">
    <property type="entry name" value="ABC_transporter-like_CS"/>
</dbReference>
<evidence type="ECO:0000256" key="6">
    <source>
        <dbReference type="ARBA" id="ARBA00023136"/>
    </source>
</evidence>
<dbReference type="Pfam" id="PF00664">
    <property type="entry name" value="ABC_membrane"/>
    <property type="match status" value="1"/>
</dbReference>
<protein>
    <submittedName>
        <fullName evidence="10">ATP-binding cassette subfamily B protein</fullName>
    </submittedName>
</protein>
<keyword evidence="6 7" id="KW-0472">Membrane</keyword>
<sequence>MTAIALAGCAPVPAVPAPARPNRIAQLLDEPPHHPVARLWALLRSNPPAVASILALTMAASLVSLAQPVLAGRAVSLLGSGGFRQLLVPGAMLVGVALMSSVLTAAGNLVAAQAGNRLVRSVRDEASARALRIPAHKLVDHPTADLVARCGIDSEHLVEVFTHGPVQFVGGLLLVVGALVRMTMIDPVLTATALVLCLLALGVIVVLGSMLSGTSQARQEAQGEFVAECTRSLDSVLVLRAFVADAFALDRLSRSSGELQSAANANDRARSFMGPVAALTMQATLLLVVGVAVVRVHQSQLAVGSLVEFLMYTMLIVGPLAGGADTAAMMAEANGALNRIVELREVIDRRSGIADGSDAGTLAAFTDAARVDHRPTGVAQPTSSVLLVEPTVAEAAEALMATGALPPLLRGNVVFDEVCVRYRGDTSREFALDHVSFHAEPGQWIALTGPSGSGKSTMLAVLEKFVQPSSGRVLVDGVPLDEHDDDTYRSQVGYIDQSCPLFSGTVRDNLLLGRRASDERCWELLEQVGLAATVGSRSNGLDAAVGESAYAFSGGERQRLAIARALLGNPRMLLLDEITSGLDALNRQQVMDLIKQTMGGVTTFASGHGHFGMDHADAVLVLENGRLMDAGSPEELRGRSELFRSLVKV</sequence>
<evidence type="ECO:0000313" key="10">
    <source>
        <dbReference type="EMBL" id="ROR54802.1"/>
    </source>
</evidence>
<dbReference type="GO" id="GO:0005886">
    <property type="term" value="C:plasma membrane"/>
    <property type="evidence" value="ECO:0007669"/>
    <property type="project" value="UniProtKB-SubCell"/>
</dbReference>
<accession>A0A3N1ZXB7</accession>
<evidence type="ECO:0000259" key="8">
    <source>
        <dbReference type="PROSITE" id="PS50893"/>
    </source>
</evidence>
<dbReference type="Pfam" id="PF00005">
    <property type="entry name" value="ABC_tran"/>
    <property type="match status" value="1"/>
</dbReference>
<feature type="transmembrane region" description="Helical" evidence="7">
    <location>
        <begin position="301"/>
        <end position="321"/>
    </location>
</feature>
<dbReference type="PROSITE" id="PS50893">
    <property type="entry name" value="ABC_TRANSPORTER_2"/>
    <property type="match status" value="1"/>
</dbReference>
<dbReference type="GO" id="GO:0005524">
    <property type="term" value="F:ATP binding"/>
    <property type="evidence" value="ECO:0007669"/>
    <property type="project" value="UniProtKB-KW"/>
</dbReference>
<evidence type="ECO:0000256" key="5">
    <source>
        <dbReference type="ARBA" id="ARBA00022989"/>
    </source>
</evidence>
<feature type="transmembrane region" description="Helical" evidence="7">
    <location>
        <begin position="49"/>
        <end position="66"/>
    </location>
</feature>
<dbReference type="InterPro" id="IPR003593">
    <property type="entry name" value="AAA+_ATPase"/>
</dbReference>
<dbReference type="SUPFAM" id="SSF90123">
    <property type="entry name" value="ABC transporter transmembrane region"/>
    <property type="match status" value="1"/>
</dbReference>
<feature type="transmembrane region" description="Helical" evidence="7">
    <location>
        <begin position="272"/>
        <end position="294"/>
    </location>
</feature>
<reference evidence="10 11" key="1">
    <citation type="submission" date="2018-11" db="EMBL/GenBank/DDBJ databases">
        <title>Sequencing the genomes of 1000 actinobacteria strains.</title>
        <authorList>
            <person name="Klenk H.-P."/>
        </authorList>
    </citation>
    <scope>NUCLEOTIDE SEQUENCE [LARGE SCALE GENOMIC DNA]</scope>
    <source>
        <strain evidence="10 11">DSM 10546</strain>
    </source>
</reference>
<evidence type="ECO:0000256" key="3">
    <source>
        <dbReference type="ARBA" id="ARBA00022741"/>
    </source>
</evidence>
<evidence type="ECO:0000256" key="2">
    <source>
        <dbReference type="ARBA" id="ARBA00022692"/>
    </source>
</evidence>
<dbReference type="InterPro" id="IPR039421">
    <property type="entry name" value="Type_1_exporter"/>
</dbReference>
<keyword evidence="5 7" id="KW-1133">Transmembrane helix</keyword>
<dbReference type="InterPro" id="IPR036640">
    <property type="entry name" value="ABC1_TM_sf"/>
</dbReference>
<dbReference type="InterPro" id="IPR011527">
    <property type="entry name" value="ABC1_TM_dom"/>
</dbReference>
<dbReference type="GO" id="GO:0016887">
    <property type="term" value="F:ATP hydrolysis activity"/>
    <property type="evidence" value="ECO:0007669"/>
    <property type="project" value="InterPro"/>
</dbReference>
<name>A0A3N1ZXB7_9ACTN</name>
<evidence type="ECO:0000256" key="7">
    <source>
        <dbReference type="SAM" id="Phobius"/>
    </source>
</evidence>
<dbReference type="Gene3D" id="3.40.50.300">
    <property type="entry name" value="P-loop containing nucleotide triphosphate hydrolases"/>
    <property type="match status" value="1"/>
</dbReference>
<organism evidence="10 11">
    <name type="scientific">Luteococcus japonicus</name>
    <dbReference type="NCBI Taxonomy" id="33984"/>
    <lineage>
        <taxon>Bacteria</taxon>
        <taxon>Bacillati</taxon>
        <taxon>Actinomycetota</taxon>
        <taxon>Actinomycetes</taxon>
        <taxon>Propionibacteriales</taxon>
        <taxon>Propionibacteriaceae</taxon>
        <taxon>Luteococcus</taxon>
    </lineage>
</organism>
<keyword evidence="3" id="KW-0547">Nucleotide-binding</keyword>
<dbReference type="PANTHER" id="PTHR43394">
    <property type="entry name" value="ATP-DEPENDENT PERMEASE MDL1, MITOCHONDRIAL"/>
    <property type="match status" value="1"/>
</dbReference>
<comment type="subcellular location">
    <subcellularLocation>
        <location evidence="1">Cell membrane</location>
        <topology evidence="1">Multi-pass membrane protein</topology>
    </subcellularLocation>
</comment>
<keyword evidence="4 10" id="KW-0067">ATP-binding</keyword>
<dbReference type="Proteomes" id="UP000275749">
    <property type="component" value="Unassembled WGS sequence"/>
</dbReference>
<dbReference type="InterPro" id="IPR027417">
    <property type="entry name" value="P-loop_NTPase"/>
</dbReference>
<feature type="transmembrane region" description="Helical" evidence="7">
    <location>
        <begin position="188"/>
        <end position="211"/>
    </location>
</feature>
<dbReference type="GO" id="GO:0015421">
    <property type="term" value="F:ABC-type oligopeptide transporter activity"/>
    <property type="evidence" value="ECO:0007669"/>
    <property type="project" value="TreeGrafter"/>
</dbReference>
<dbReference type="SUPFAM" id="SSF52540">
    <property type="entry name" value="P-loop containing nucleoside triphosphate hydrolases"/>
    <property type="match status" value="1"/>
</dbReference>
<feature type="transmembrane region" description="Helical" evidence="7">
    <location>
        <begin position="86"/>
        <end position="111"/>
    </location>
</feature>
<evidence type="ECO:0000256" key="1">
    <source>
        <dbReference type="ARBA" id="ARBA00004651"/>
    </source>
</evidence>